<dbReference type="Ensembl" id="ENSANIT00000008872.1">
    <property type="protein sequence ID" value="ENSANIP00000008571.1"/>
    <property type="gene ID" value="ENSANIG00000005772.1"/>
</dbReference>
<keyword evidence="2" id="KW-0964">Secreted</keyword>
<evidence type="ECO:0000256" key="5">
    <source>
        <dbReference type="SAM" id="Phobius"/>
    </source>
</evidence>
<dbReference type="GO" id="GO:0030246">
    <property type="term" value="F:carbohydrate binding"/>
    <property type="evidence" value="ECO:0007669"/>
    <property type="project" value="UniProtKB-KW"/>
</dbReference>
<dbReference type="Pfam" id="PF03772">
    <property type="entry name" value="Competence"/>
    <property type="match status" value="1"/>
</dbReference>
<organism evidence="7 8">
    <name type="scientific">Accipiter nisus</name>
    <name type="common">Eurasian sparrowhawk</name>
    <dbReference type="NCBI Taxonomy" id="211598"/>
    <lineage>
        <taxon>Eukaryota</taxon>
        <taxon>Metazoa</taxon>
        <taxon>Chordata</taxon>
        <taxon>Craniata</taxon>
        <taxon>Vertebrata</taxon>
        <taxon>Euteleostomi</taxon>
        <taxon>Archelosauria</taxon>
        <taxon>Archosauria</taxon>
        <taxon>Dinosauria</taxon>
        <taxon>Saurischia</taxon>
        <taxon>Theropoda</taxon>
        <taxon>Coelurosauria</taxon>
        <taxon>Aves</taxon>
        <taxon>Neognathae</taxon>
        <taxon>Neoaves</taxon>
        <taxon>Telluraves</taxon>
        <taxon>Accipitrimorphae</taxon>
        <taxon>Accipitriformes</taxon>
        <taxon>Accipitridae</taxon>
        <taxon>Accipitrinae</taxon>
        <taxon>Accipiter</taxon>
    </lineage>
</organism>
<keyword evidence="3" id="KW-0732">Signal</keyword>
<reference evidence="7" key="1">
    <citation type="submission" date="2025-08" db="UniProtKB">
        <authorList>
            <consortium name="Ensembl"/>
        </authorList>
    </citation>
    <scope>IDENTIFICATION</scope>
</reference>
<evidence type="ECO:0000256" key="4">
    <source>
        <dbReference type="ARBA" id="ARBA00022734"/>
    </source>
</evidence>
<dbReference type="AlphaFoldDB" id="A0A8B9MJG7"/>
<keyword evidence="8" id="KW-1185">Reference proteome</keyword>
<evidence type="ECO:0000313" key="8">
    <source>
        <dbReference type="Proteomes" id="UP000694541"/>
    </source>
</evidence>
<dbReference type="InterPro" id="IPR001304">
    <property type="entry name" value="C-type_lectin-like"/>
</dbReference>
<dbReference type="GO" id="GO:0001503">
    <property type="term" value="P:ossification"/>
    <property type="evidence" value="ECO:0007669"/>
    <property type="project" value="TreeGrafter"/>
</dbReference>
<feature type="domain" description="C-type lectin" evidence="6">
    <location>
        <begin position="141"/>
        <end position="239"/>
    </location>
</feature>
<evidence type="ECO:0000313" key="7">
    <source>
        <dbReference type="Ensembl" id="ENSANIP00000008571.1"/>
    </source>
</evidence>
<proteinExistence type="predicted"/>
<dbReference type="PANTHER" id="PTHR22799:SF1">
    <property type="entry name" value="C-TYPE LECTIN DOMAIN FAMILY 11 MEMBER A"/>
    <property type="match status" value="1"/>
</dbReference>
<evidence type="ECO:0000256" key="1">
    <source>
        <dbReference type="ARBA" id="ARBA00004613"/>
    </source>
</evidence>
<reference evidence="7" key="2">
    <citation type="submission" date="2025-09" db="UniProtKB">
        <authorList>
            <consortium name="Ensembl"/>
        </authorList>
    </citation>
    <scope>IDENTIFICATION</scope>
</reference>
<dbReference type="InterPro" id="IPR016186">
    <property type="entry name" value="C-type_lectin-like/link_sf"/>
</dbReference>
<evidence type="ECO:0000256" key="2">
    <source>
        <dbReference type="ARBA" id="ARBA00022525"/>
    </source>
</evidence>
<dbReference type="SUPFAM" id="SSF56436">
    <property type="entry name" value="C-type lectin-like"/>
    <property type="match status" value="1"/>
</dbReference>
<sequence length="239" mass="26186">MSISRIKSYSSAPLPRGVWPGESTTLKVNLKLGQGIEEHGEAEQLVAVSSLAISLLPSCAHVSKVYPCPVIQCSAPAVNGLPGRDGRDLRTFSNSVFLILLIIPLVLFHASFILSFCLFTSLLFFYPINLLTSRVLVKKIFVSTEKEDTFDNGKSFCAKAGSASASSRKEAENTTLKNLITPSMQAYMGISAEQTKSTFMYLNEEAVTYRNRNAGEPNNLKKEDCAVMQDSGKWNDIDC</sequence>
<dbReference type="PROSITE" id="PS50041">
    <property type="entry name" value="C_TYPE_LECTIN_2"/>
    <property type="match status" value="1"/>
</dbReference>
<protein>
    <recommendedName>
        <fullName evidence="6">C-type lectin domain-containing protein</fullName>
    </recommendedName>
</protein>
<feature type="transmembrane region" description="Helical" evidence="5">
    <location>
        <begin position="96"/>
        <end position="126"/>
    </location>
</feature>
<keyword evidence="4" id="KW-0430">Lectin</keyword>
<name>A0A8B9MJG7_9AVES</name>
<dbReference type="PANTHER" id="PTHR22799">
    <property type="entry name" value="TETRANECTIN-RELATED"/>
    <property type="match status" value="1"/>
</dbReference>
<evidence type="ECO:0000256" key="3">
    <source>
        <dbReference type="ARBA" id="ARBA00022729"/>
    </source>
</evidence>
<evidence type="ECO:0000259" key="6">
    <source>
        <dbReference type="PROSITE" id="PS50041"/>
    </source>
</evidence>
<keyword evidence="5" id="KW-1133">Transmembrane helix</keyword>
<keyword evidence="5" id="KW-0812">Transmembrane</keyword>
<dbReference type="Proteomes" id="UP000694541">
    <property type="component" value="Unplaced"/>
</dbReference>
<comment type="subcellular location">
    <subcellularLocation>
        <location evidence="1">Secreted</location>
    </subcellularLocation>
</comment>
<dbReference type="InterPro" id="IPR004477">
    <property type="entry name" value="ComEC_N"/>
</dbReference>
<dbReference type="GO" id="GO:0008083">
    <property type="term" value="F:growth factor activity"/>
    <property type="evidence" value="ECO:0007669"/>
    <property type="project" value="TreeGrafter"/>
</dbReference>
<dbReference type="Gene3D" id="3.10.100.10">
    <property type="entry name" value="Mannose-Binding Protein A, subunit A"/>
    <property type="match status" value="1"/>
</dbReference>
<dbReference type="InterPro" id="IPR051663">
    <property type="entry name" value="CLec_Tetranectin-domain"/>
</dbReference>
<dbReference type="Pfam" id="PF00059">
    <property type="entry name" value="Lectin_C"/>
    <property type="match status" value="1"/>
</dbReference>
<dbReference type="GO" id="GO:0005615">
    <property type="term" value="C:extracellular space"/>
    <property type="evidence" value="ECO:0007669"/>
    <property type="project" value="TreeGrafter"/>
</dbReference>
<keyword evidence="5" id="KW-0472">Membrane</keyword>
<dbReference type="InterPro" id="IPR016187">
    <property type="entry name" value="CTDL_fold"/>
</dbReference>
<accession>A0A8B9MJG7</accession>